<evidence type="ECO:0000313" key="4">
    <source>
        <dbReference type="Proteomes" id="UP000470082"/>
    </source>
</evidence>
<evidence type="ECO:0000259" key="2">
    <source>
        <dbReference type="Pfam" id="PF02357"/>
    </source>
</evidence>
<protein>
    <submittedName>
        <fullName evidence="3">Antitermination protein NusG</fullName>
    </submittedName>
</protein>
<dbReference type="RefSeq" id="WP_154461150.1">
    <property type="nucleotide sequence ID" value="NZ_VUMM01000022.1"/>
</dbReference>
<organism evidence="3 4">
    <name type="scientific">Floccifex porci</name>
    <dbReference type="NCBI Taxonomy" id="2606629"/>
    <lineage>
        <taxon>Bacteria</taxon>
        <taxon>Bacillati</taxon>
        <taxon>Bacillota</taxon>
        <taxon>Erysipelotrichia</taxon>
        <taxon>Erysipelotrichales</taxon>
        <taxon>Erysipelotrichaceae</taxon>
        <taxon>Floccifex</taxon>
    </lineage>
</organism>
<proteinExistence type="predicted"/>
<keyword evidence="4" id="KW-1185">Reference proteome</keyword>
<reference evidence="3 4" key="1">
    <citation type="submission" date="2019-08" db="EMBL/GenBank/DDBJ databases">
        <title>In-depth cultivation of the pig gut microbiome towards novel bacterial diversity and tailored functional studies.</title>
        <authorList>
            <person name="Wylensek D."/>
            <person name="Hitch T.C.A."/>
            <person name="Clavel T."/>
        </authorList>
    </citation>
    <scope>NUCLEOTIDE SEQUENCE [LARGE SCALE GENOMIC DNA]</scope>
    <source>
        <strain evidence="3 4">LKV-178-WT-2G</strain>
    </source>
</reference>
<dbReference type="Proteomes" id="UP000470082">
    <property type="component" value="Unassembled WGS sequence"/>
</dbReference>
<dbReference type="InterPro" id="IPR006645">
    <property type="entry name" value="NGN-like_dom"/>
</dbReference>
<name>A0A7X2T4T6_9FIRM</name>
<dbReference type="EMBL" id="VUMM01000022">
    <property type="protein sequence ID" value="MSS02181.1"/>
    <property type="molecule type" value="Genomic_DNA"/>
</dbReference>
<sequence>MNYYILFVQMQNQDVLVSLLEREGLKAYSPKFEYYRRDIDGLALKALFPGYVFVESNLDQVSFYSLIQNMEVKKGLIRELRYKGTSALTKEEIAVLKRLLDDKGILRMSYGHLENKKLVIDSGPLVGFEDYVTKVDRHNRLLWLDLYFFENQQWKSGITVSE</sequence>
<evidence type="ECO:0000313" key="3">
    <source>
        <dbReference type="EMBL" id="MSS02181.1"/>
    </source>
</evidence>
<dbReference type="InterPro" id="IPR036735">
    <property type="entry name" value="NGN_dom_sf"/>
</dbReference>
<dbReference type="SUPFAM" id="SSF82679">
    <property type="entry name" value="N-utilization substance G protein NusG, N-terminal domain"/>
    <property type="match status" value="1"/>
</dbReference>
<evidence type="ECO:0000256" key="1">
    <source>
        <dbReference type="ARBA" id="ARBA00023163"/>
    </source>
</evidence>
<feature type="domain" description="NusG-like N-terminal" evidence="2">
    <location>
        <begin position="1"/>
        <end position="76"/>
    </location>
</feature>
<dbReference type="Pfam" id="PF02357">
    <property type="entry name" value="NusG"/>
    <property type="match status" value="1"/>
</dbReference>
<dbReference type="Gene3D" id="3.30.70.940">
    <property type="entry name" value="NusG, N-terminal domain"/>
    <property type="match status" value="1"/>
</dbReference>
<keyword evidence="1" id="KW-0804">Transcription</keyword>
<comment type="caution">
    <text evidence="3">The sequence shown here is derived from an EMBL/GenBank/DDBJ whole genome shotgun (WGS) entry which is preliminary data.</text>
</comment>
<dbReference type="AlphaFoldDB" id="A0A7X2T4T6"/>
<gene>
    <name evidence="3" type="ORF">FYJ50_08790</name>
</gene>
<dbReference type="GO" id="GO:0006354">
    <property type="term" value="P:DNA-templated transcription elongation"/>
    <property type="evidence" value="ECO:0007669"/>
    <property type="project" value="InterPro"/>
</dbReference>
<accession>A0A7X2T4T6</accession>